<feature type="region of interest" description="Disordered" evidence="1">
    <location>
        <begin position="434"/>
        <end position="461"/>
    </location>
</feature>
<protein>
    <recommendedName>
        <fullName evidence="2">PPM-type phosphatase domain-containing protein</fullName>
    </recommendedName>
</protein>
<proteinExistence type="predicted"/>
<dbReference type="AlphaFoldDB" id="A0A0G4I0U6"/>
<feature type="region of interest" description="Disordered" evidence="1">
    <location>
        <begin position="482"/>
        <end position="501"/>
    </location>
</feature>
<feature type="domain" description="PPM-type phosphatase" evidence="2">
    <location>
        <begin position="352"/>
        <end position="892"/>
    </location>
</feature>
<gene>
    <name evidence="3" type="ORF">Cvel_10031</name>
</gene>
<feature type="region of interest" description="Disordered" evidence="1">
    <location>
        <begin position="603"/>
        <end position="636"/>
    </location>
</feature>
<feature type="compositionally biased region" description="Polar residues" evidence="1">
    <location>
        <begin position="84"/>
        <end position="111"/>
    </location>
</feature>
<accession>A0A0G4I0U6</accession>
<dbReference type="Gene3D" id="3.60.40.10">
    <property type="entry name" value="PPM-type phosphatase domain"/>
    <property type="match status" value="1"/>
</dbReference>
<feature type="region of interest" description="Disordered" evidence="1">
    <location>
        <begin position="186"/>
        <end position="266"/>
    </location>
</feature>
<dbReference type="VEuPathDB" id="CryptoDB:Cvel_10031"/>
<sequence>MLRFCEDADALQEDVQRALNSRAQSDGANPNDPSVSLTLALARKLQIKGGTGASRPRALTASVVDTSVGLPLAIASQGGGGTKPDTSGSRLMRPSHSSNDIRGQLEGSGSPSAEDISDRLLERWPADVLRALVHPALLDRSSSSCNAVGSGFSREVQKEAAGDEESVIKKDSGAAIRGSPAFYHRISSTALPGDGEEEGPDRQSSPPVSSVHSSSSSVPPKEEREGQEGAPANTVSASPPAVTPARSQSPACPNERRSPTPAVACHSIFGTGPHALIRGEPAEAGVVPSPAGKRRDERGQLYLWSAAFGVPRPDKDASSVSADCFLLGEQLGRIDREGITVEDCRDRVKGGGDEHEAGASTSAAGGGARVVRTSATLHRAVDECTERERKERACFDVIAVADGVGEWEDLGLDPSRFSTELCRSLVKTSCICTRTPSSSSRSGSAGADSIPKPFSPSSSDGLRGAVVGAAIRTADQVLSALGGRSRSSSKSQHGLGCPGETSESAGVLAKTLVTHAASSVTSGKIFGSSTLCLAVLRNKESMPGSGSARGGGRRRPFLWNNLGVANLGDSSAFVLRRQPVTGGCGVAAMRRCMSEKAASFVGKEGKDERWREEGEAEDIRSRSKSESKEDLSPAATAGAGAACGVLRRMSSPSVAGEGEKEREKDWFGGIFGSGGSSTSWGGAKRSFVLRTQEQQHRWNCPFQFANIPKPKHWPELLSWGKDRLVRMLRQSLMQQRQREQKEAAAKRRGILASAGVAGGSSSSSGMEGDRPERCQTYETRVDEGDLVVLCSDGVTDNLWDFEIEALLSLAVSPREALVAFGDESMATPPSMIAKALTIAALHRSLDPRACTPFLHRMPDEIRQQCGYVVRQDIVEGEETGGGKPDDITVVAAWVHGG</sequence>
<dbReference type="InterPro" id="IPR036457">
    <property type="entry name" value="PPM-type-like_dom_sf"/>
</dbReference>
<evidence type="ECO:0000256" key="1">
    <source>
        <dbReference type="SAM" id="MobiDB-lite"/>
    </source>
</evidence>
<dbReference type="PANTHER" id="PTHR12320">
    <property type="entry name" value="PROTEIN PHOSPHATASE 2C"/>
    <property type="match status" value="1"/>
</dbReference>
<evidence type="ECO:0000259" key="2">
    <source>
        <dbReference type="SMART" id="SM00332"/>
    </source>
</evidence>
<feature type="compositionally biased region" description="Low complexity" evidence="1">
    <location>
        <begin position="434"/>
        <end position="450"/>
    </location>
</feature>
<organism evidence="3">
    <name type="scientific">Chromera velia CCMP2878</name>
    <dbReference type="NCBI Taxonomy" id="1169474"/>
    <lineage>
        <taxon>Eukaryota</taxon>
        <taxon>Sar</taxon>
        <taxon>Alveolata</taxon>
        <taxon>Colpodellida</taxon>
        <taxon>Chromeraceae</taxon>
        <taxon>Chromera</taxon>
    </lineage>
</organism>
<feature type="compositionally biased region" description="Low complexity" evidence="1">
    <location>
        <begin position="482"/>
        <end position="491"/>
    </location>
</feature>
<feature type="compositionally biased region" description="Basic and acidic residues" evidence="1">
    <location>
        <begin position="603"/>
        <end position="631"/>
    </location>
</feature>
<feature type="region of interest" description="Disordered" evidence="1">
    <location>
        <begin position="73"/>
        <end position="114"/>
    </location>
</feature>
<name>A0A0G4I0U6_9ALVE</name>
<dbReference type="EMBL" id="CDMZ01004682">
    <property type="protein sequence ID" value="CEM50494.1"/>
    <property type="molecule type" value="Genomic_DNA"/>
</dbReference>
<dbReference type="SMART" id="SM00332">
    <property type="entry name" value="PP2Cc"/>
    <property type="match status" value="1"/>
</dbReference>
<dbReference type="InterPro" id="IPR039123">
    <property type="entry name" value="PPTC7"/>
</dbReference>
<dbReference type="GO" id="GO:0004722">
    <property type="term" value="F:protein serine/threonine phosphatase activity"/>
    <property type="evidence" value="ECO:0007669"/>
    <property type="project" value="TreeGrafter"/>
</dbReference>
<dbReference type="PANTHER" id="PTHR12320:SF1">
    <property type="entry name" value="PROTEIN PHOSPHATASE PTC7 HOMOLOG"/>
    <property type="match status" value="1"/>
</dbReference>
<reference evidence="3" key="1">
    <citation type="submission" date="2014-11" db="EMBL/GenBank/DDBJ databases">
        <authorList>
            <person name="Otto D Thomas"/>
            <person name="Naeem Raeece"/>
        </authorList>
    </citation>
    <scope>NUCLEOTIDE SEQUENCE</scope>
</reference>
<evidence type="ECO:0000313" key="3">
    <source>
        <dbReference type="EMBL" id="CEM50494.1"/>
    </source>
</evidence>
<feature type="compositionally biased region" description="Low complexity" evidence="1">
    <location>
        <begin position="204"/>
        <end position="219"/>
    </location>
</feature>
<dbReference type="SUPFAM" id="SSF81606">
    <property type="entry name" value="PP2C-like"/>
    <property type="match status" value="1"/>
</dbReference>
<dbReference type="InterPro" id="IPR001932">
    <property type="entry name" value="PPM-type_phosphatase-like_dom"/>
</dbReference>